<proteinExistence type="inferred from homology"/>
<dbReference type="Proteomes" id="UP000074119">
    <property type="component" value="Chromosome"/>
</dbReference>
<protein>
    <recommendedName>
        <fullName evidence="8">MipA/OmpV family protein</fullName>
    </recommendedName>
</protein>
<evidence type="ECO:0000256" key="1">
    <source>
        <dbReference type="ARBA" id="ARBA00004442"/>
    </source>
</evidence>
<dbReference type="GO" id="GO:0009252">
    <property type="term" value="P:peptidoglycan biosynthetic process"/>
    <property type="evidence" value="ECO:0007669"/>
    <property type="project" value="TreeGrafter"/>
</dbReference>
<sequence>MNEVDGVLKKAALLTLALSVFPLTQAEELNTGMLPKWELGLGLAALSLPDYPGADQGRSYVLPFPYLIYRGERLKANRDGLRGLLFEHPRWDLDISAGGSLPVNSKDNRAREGMDDLDFSFEFGPSLRFKLRDTPIESLQLRFNLRALLAVDGFPGMSYEGWVLNPELRWQQQLTEALSWGASLQTRYGSDDYHNYFYGVAPRFATLNRPAYQADAGHNSSGVALNVRWHANADWRISAAMSYIDLRDASFNDSPLFKKNSGAYFSLSMARIFWRATKRVDFGPAE</sequence>
<keyword evidence="5" id="KW-0998">Cell outer membrane</keyword>
<dbReference type="PANTHER" id="PTHR38776">
    <property type="entry name" value="MLTA-INTERACTING PROTEIN-RELATED"/>
    <property type="match status" value="1"/>
</dbReference>
<dbReference type="AlphaFoldDB" id="A0A127M0T0"/>
<keyword evidence="4" id="KW-0472">Membrane</keyword>
<evidence type="ECO:0000256" key="4">
    <source>
        <dbReference type="ARBA" id="ARBA00023136"/>
    </source>
</evidence>
<accession>A0A127M0T0</accession>
<name>A0A127M0T0_9GAMM</name>
<evidence type="ECO:0000313" key="6">
    <source>
        <dbReference type="EMBL" id="AMO66838.1"/>
    </source>
</evidence>
<dbReference type="STRING" id="1470434.AZF00_00340"/>
<dbReference type="Pfam" id="PF06629">
    <property type="entry name" value="MipA"/>
    <property type="match status" value="1"/>
</dbReference>
<evidence type="ECO:0000313" key="7">
    <source>
        <dbReference type="Proteomes" id="UP000074119"/>
    </source>
</evidence>
<evidence type="ECO:0008006" key="8">
    <source>
        <dbReference type="Google" id="ProtNLM"/>
    </source>
</evidence>
<evidence type="ECO:0000256" key="3">
    <source>
        <dbReference type="ARBA" id="ARBA00022729"/>
    </source>
</evidence>
<comment type="subcellular location">
    <subcellularLocation>
        <location evidence="1">Cell outer membrane</location>
    </subcellularLocation>
</comment>
<organism evidence="6 7">
    <name type="scientific">Zhongshania aliphaticivorans</name>
    <dbReference type="NCBI Taxonomy" id="1470434"/>
    <lineage>
        <taxon>Bacteria</taxon>
        <taxon>Pseudomonadati</taxon>
        <taxon>Pseudomonadota</taxon>
        <taxon>Gammaproteobacteria</taxon>
        <taxon>Cellvibrionales</taxon>
        <taxon>Spongiibacteraceae</taxon>
        <taxon>Zhongshania</taxon>
    </lineage>
</organism>
<reference evidence="6 7" key="1">
    <citation type="submission" date="2015-12" db="EMBL/GenBank/DDBJ databases">
        <authorList>
            <person name="Shamseldin A."/>
            <person name="Moawad H."/>
            <person name="Abd El-Rahim W.M."/>
            <person name="Sadowsky M.J."/>
        </authorList>
    </citation>
    <scope>NUCLEOTIDE SEQUENCE [LARGE SCALE GENOMIC DNA]</scope>
    <source>
        <strain evidence="6 7">SM2</strain>
    </source>
</reference>
<dbReference type="PANTHER" id="PTHR38776:SF1">
    <property type="entry name" value="MLTA-INTERACTING PROTEIN-RELATED"/>
    <property type="match status" value="1"/>
</dbReference>
<dbReference type="GO" id="GO:0009279">
    <property type="term" value="C:cell outer membrane"/>
    <property type="evidence" value="ECO:0007669"/>
    <property type="project" value="UniProtKB-SubCell"/>
</dbReference>
<dbReference type="SUPFAM" id="SSF56935">
    <property type="entry name" value="Porins"/>
    <property type="match status" value="1"/>
</dbReference>
<dbReference type="EMBL" id="CP014544">
    <property type="protein sequence ID" value="AMO66838.1"/>
    <property type="molecule type" value="Genomic_DNA"/>
</dbReference>
<dbReference type="InterPro" id="IPR010583">
    <property type="entry name" value="MipA"/>
</dbReference>
<evidence type="ECO:0000256" key="2">
    <source>
        <dbReference type="ARBA" id="ARBA00005722"/>
    </source>
</evidence>
<comment type="similarity">
    <text evidence="2">Belongs to the MipA/OmpV family.</text>
</comment>
<evidence type="ECO:0000256" key="5">
    <source>
        <dbReference type="ARBA" id="ARBA00023237"/>
    </source>
</evidence>
<dbReference type="KEGG" id="zal:AZF00_00340"/>
<keyword evidence="3" id="KW-0732">Signal</keyword>
<gene>
    <name evidence="6" type="ORF">AZF00_00340</name>
</gene>